<dbReference type="InterPro" id="IPR033738">
    <property type="entry name" value="AsnB_N"/>
</dbReference>
<dbReference type="Gene3D" id="3.40.50.620">
    <property type="entry name" value="HUPs"/>
    <property type="match status" value="1"/>
</dbReference>
<dbReference type="Pfam" id="PF00733">
    <property type="entry name" value="Asn_synthase"/>
    <property type="match status" value="1"/>
</dbReference>
<feature type="binding site" evidence="9">
    <location>
        <begin position="374"/>
        <end position="375"/>
    </location>
    <ligand>
        <name>ATP</name>
        <dbReference type="ChEBI" id="CHEBI:30616"/>
    </ligand>
</feature>
<keyword evidence="12" id="KW-0614">Plasmid</keyword>
<dbReference type="GO" id="GO:0005829">
    <property type="term" value="C:cytosol"/>
    <property type="evidence" value="ECO:0007669"/>
    <property type="project" value="TreeGrafter"/>
</dbReference>
<dbReference type="GO" id="GO:0006529">
    <property type="term" value="P:asparagine biosynthetic process"/>
    <property type="evidence" value="ECO:0007669"/>
    <property type="project" value="UniProtKB-KW"/>
</dbReference>
<sequence>MCGLAGFLGPSNAEGERRLAAMIERLAHRGPDSNGLWVDAAAGIGLGHARLSIVDLSPAGHQPMASKSGRYVIVFNGEIYNHQDLRGALEQSGHAPGWRGHSDTETLVAGFDAWGVAATVSRAIGMFAFAVWDRKTRKLVLGRDRMGEKPLYYGWQGEGAHRTFLFGSELRALQAHPSCGAEIDRNAVAQFMRYGHVSGAPAIYTGLFRLTPGCLAQVSLDSPEVAVTPYWSAIEAAQEPKREEDPRETIDALDALLRDAVSCQMLADVPLGAFLSGGIDSSLIVGLMQAQSERPIQTFTMGFREPRYNEAAFAARVAEHLGTQHTELYVEDGTLRDVVPMLPDIYDEPFADASQIPTFLVSKLAKGSIKVALSGDGGDELFCGYDRYRQGAGLMQRLEGVPKSLRRIAAGAARAVPAGVWDKMLAPLRKVPVGKEPNGQWMHRMADYAASGSIEELHHKLVSRWRWPEEVVNDGREPQSVLAGLAPPRRGESDAERMMLLDQLTYLPDGILTKVDRAAMHVSLETRAPLLDHRVVAFAGSLPLEMKLRGATSKWALRQVLYRYVPAELIERPKMGFEVPVGVWLRGPLQEWAEDLLAPQHVRESGLLDALLVGQMWQEHLSERFNWGLQLWNVLMLLSWQRRHCEPAQAVGTRR</sequence>
<dbReference type="GO" id="GO:0004066">
    <property type="term" value="F:asparagine synthase (glutamine-hydrolyzing) activity"/>
    <property type="evidence" value="ECO:0007669"/>
    <property type="project" value="UniProtKB-EC"/>
</dbReference>
<dbReference type="CDD" id="cd00712">
    <property type="entry name" value="AsnB"/>
    <property type="match status" value="1"/>
</dbReference>
<evidence type="ECO:0000256" key="8">
    <source>
        <dbReference type="PIRSR" id="PIRSR001589-1"/>
    </source>
</evidence>
<evidence type="ECO:0000256" key="1">
    <source>
        <dbReference type="ARBA" id="ARBA00005187"/>
    </source>
</evidence>
<dbReference type="GO" id="GO:0005524">
    <property type="term" value="F:ATP binding"/>
    <property type="evidence" value="ECO:0007669"/>
    <property type="project" value="UniProtKB-KW"/>
</dbReference>
<evidence type="ECO:0000256" key="2">
    <source>
        <dbReference type="ARBA" id="ARBA00005752"/>
    </source>
</evidence>
<evidence type="ECO:0000256" key="3">
    <source>
        <dbReference type="ARBA" id="ARBA00012737"/>
    </source>
</evidence>
<keyword evidence="4 9" id="KW-0547">Nucleotide-binding</keyword>
<organism evidence="12 13">
    <name type="scientific">Sulfitobacter faviae</name>
    <dbReference type="NCBI Taxonomy" id="1775881"/>
    <lineage>
        <taxon>Bacteria</taxon>
        <taxon>Pseudomonadati</taxon>
        <taxon>Pseudomonadota</taxon>
        <taxon>Alphaproteobacteria</taxon>
        <taxon>Rhodobacterales</taxon>
        <taxon>Roseobacteraceae</taxon>
        <taxon>Sulfitobacter</taxon>
    </lineage>
</organism>
<name>A0AAX3LVH4_9RHOB</name>
<dbReference type="EMBL" id="CP116424">
    <property type="protein sequence ID" value="WCE72115.1"/>
    <property type="molecule type" value="Genomic_DNA"/>
</dbReference>
<keyword evidence="6 8" id="KW-0315">Glutamine amidotransferase</keyword>
<keyword evidence="8" id="KW-0061">Asparagine biosynthesis</keyword>
<feature type="site" description="Important for beta-aspartyl-AMP intermediate formation" evidence="10">
    <location>
        <position position="376"/>
    </location>
</feature>
<feature type="domain" description="Glutamine amidotransferase type-2" evidence="11">
    <location>
        <begin position="2"/>
        <end position="221"/>
    </location>
</feature>
<keyword evidence="8" id="KW-0028">Amino-acid biosynthesis</keyword>
<dbReference type="AlphaFoldDB" id="A0AAX3LVH4"/>
<comment type="pathway">
    <text evidence="1">Amino-acid biosynthesis; L-asparagine biosynthesis; L-asparagine from L-aspartate (L-Gln route): step 1/1.</text>
</comment>
<dbReference type="EC" id="6.3.5.4" evidence="3"/>
<evidence type="ECO:0000256" key="9">
    <source>
        <dbReference type="PIRSR" id="PIRSR001589-2"/>
    </source>
</evidence>
<dbReference type="NCBIfam" id="TIGR01536">
    <property type="entry name" value="asn_synth_AEB"/>
    <property type="match status" value="1"/>
</dbReference>
<evidence type="ECO:0000259" key="11">
    <source>
        <dbReference type="PROSITE" id="PS51278"/>
    </source>
</evidence>
<dbReference type="InterPro" id="IPR014729">
    <property type="entry name" value="Rossmann-like_a/b/a_fold"/>
</dbReference>
<dbReference type="RefSeq" id="WP_271690167.1">
    <property type="nucleotide sequence ID" value="NZ_CP116424.1"/>
</dbReference>
<dbReference type="PANTHER" id="PTHR43284">
    <property type="entry name" value="ASPARAGINE SYNTHETASE (GLUTAMINE-HYDROLYZING)"/>
    <property type="match status" value="1"/>
</dbReference>
<feature type="active site" description="For GATase activity" evidence="8">
    <location>
        <position position="2"/>
    </location>
</feature>
<evidence type="ECO:0000313" key="13">
    <source>
        <dbReference type="Proteomes" id="UP001210770"/>
    </source>
</evidence>
<proteinExistence type="inferred from homology"/>
<dbReference type="Pfam" id="PF13522">
    <property type="entry name" value="GATase_6"/>
    <property type="match status" value="1"/>
</dbReference>
<comment type="catalytic activity">
    <reaction evidence="7">
        <text>L-aspartate + L-glutamine + ATP + H2O = L-asparagine + L-glutamate + AMP + diphosphate + H(+)</text>
        <dbReference type="Rhea" id="RHEA:12228"/>
        <dbReference type="ChEBI" id="CHEBI:15377"/>
        <dbReference type="ChEBI" id="CHEBI:15378"/>
        <dbReference type="ChEBI" id="CHEBI:29985"/>
        <dbReference type="ChEBI" id="CHEBI:29991"/>
        <dbReference type="ChEBI" id="CHEBI:30616"/>
        <dbReference type="ChEBI" id="CHEBI:33019"/>
        <dbReference type="ChEBI" id="CHEBI:58048"/>
        <dbReference type="ChEBI" id="CHEBI:58359"/>
        <dbReference type="ChEBI" id="CHEBI:456215"/>
        <dbReference type="EC" id="6.3.5.4"/>
    </reaction>
</comment>
<evidence type="ECO:0000256" key="10">
    <source>
        <dbReference type="PIRSR" id="PIRSR001589-3"/>
    </source>
</evidence>
<dbReference type="CDD" id="cd01991">
    <property type="entry name" value="Asn_synthase_B_C"/>
    <property type="match status" value="1"/>
</dbReference>
<evidence type="ECO:0000256" key="5">
    <source>
        <dbReference type="ARBA" id="ARBA00022840"/>
    </source>
</evidence>
<dbReference type="SUPFAM" id="SSF56235">
    <property type="entry name" value="N-terminal nucleophile aminohydrolases (Ntn hydrolases)"/>
    <property type="match status" value="1"/>
</dbReference>
<dbReference type="InterPro" id="IPR006426">
    <property type="entry name" value="Asn_synth_AEB"/>
</dbReference>
<dbReference type="InterPro" id="IPR051786">
    <property type="entry name" value="ASN_synthetase/amidase"/>
</dbReference>
<dbReference type="Proteomes" id="UP001210770">
    <property type="component" value="Plasmid unnamed1"/>
</dbReference>
<evidence type="ECO:0000256" key="6">
    <source>
        <dbReference type="ARBA" id="ARBA00022962"/>
    </source>
</evidence>
<dbReference type="InterPro" id="IPR017932">
    <property type="entry name" value="GATase_2_dom"/>
</dbReference>
<feature type="binding site" evidence="9">
    <location>
        <position position="103"/>
    </location>
    <ligand>
        <name>L-glutamine</name>
        <dbReference type="ChEBI" id="CHEBI:58359"/>
    </ligand>
</feature>
<dbReference type="PROSITE" id="PS51278">
    <property type="entry name" value="GATASE_TYPE_2"/>
    <property type="match status" value="1"/>
</dbReference>
<evidence type="ECO:0000313" key="12">
    <source>
        <dbReference type="EMBL" id="WCE72115.1"/>
    </source>
</evidence>
<evidence type="ECO:0000256" key="7">
    <source>
        <dbReference type="ARBA" id="ARBA00048741"/>
    </source>
</evidence>
<dbReference type="PIRSF" id="PIRSF001589">
    <property type="entry name" value="Asn_synthetase_glu-h"/>
    <property type="match status" value="1"/>
</dbReference>
<accession>A0AAX3LVH4</accession>
<keyword evidence="5 9" id="KW-0067">ATP-binding</keyword>
<dbReference type="InterPro" id="IPR029055">
    <property type="entry name" value="Ntn_hydrolases_N"/>
</dbReference>
<evidence type="ECO:0000256" key="4">
    <source>
        <dbReference type="ARBA" id="ARBA00022741"/>
    </source>
</evidence>
<dbReference type="PANTHER" id="PTHR43284:SF1">
    <property type="entry name" value="ASPARAGINE SYNTHETASE"/>
    <property type="match status" value="1"/>
</dbReference>
<geneLocation type="plasmid" evidence="12 13">
    <name>unnamed1</name>
</geneLocation>
<dbReference type="Gene3D" id="3.60.20.10">
    <property type="entry name" value="Glutamine Phosphoribosylpyrophosphate, subunit 1, domain 1"/>
    <property type="match status" value="1"/>
</dbReference>
<gene>
    <name evidence="12" type="primary">asnB</name>
    <name evidence="12" type="ORF">PL336_16625</name>
</gene>
<comment type="similarity">
    <text evidence="2">Belongs to the asparagine synthetase family.</text>
</comment>
<dbReference type="InterPro" id="IPR001962">
    <property type="entry name" value="Asn_synthase"/>
</dbReference>
<dbReference type="SUPFAM" id="SSF52402">
    <property type="entry name" value="Adenine nucleotide alpha hydrolases-like"/>
    <property type="match status" value="1"/>
</dbReference>
<reference evidence="12" key="1">
    <citation type="submission" date="2023-01" db="EMBL/GenBank/DDBJ databases">
        <title>Comparative genomic analysis of cold water coral derived Sulfitobacter faviae: insights into their metabolism and habitat adaptation.</title>
        <authorList>
            <person name="Guo Y."/>
            <person name="Lin S."/>
            <person name="Huang Z."/>
            <person name="Tang K."/>
            <person name="Wang X."/>
        </authorList>
    </citation>
    <scope>NUCLEOTIDE SEQUENCE</scope>
    <source>
        <strain evidence="12">SCSIO W_1865</strain>
        <plasmid evidence="12">unnamed1</plasmid>
    </source>
</reference>
<protein>
    <recommendedName>
        <fullName evidence="3">asparagine synthase (glutamine-hydrolyzing)</fullName>
        <ecNumber evidence="3">6.3.5.4</ecNumber>
    </recommendedName>
</protein>
<keyword evidence="12" id="KW-0436">Ligase</keyword>